<gene>
    <name evidence="1" type="ORF">ERJ77_01835</name>
</gene>
<sequence>MSLTCPMCGDAKDFFVDKNYDVCCGYCGFKVAEIKEQFLISKNQAERIKKNKFSRLANKK</sequence>
<name>A0AAW4B9B0_VIBAN</name>
<organism evidence="1 2">
    <name type="scientific">Vibrio anguillarum</name>
    <name type="common">Listonella anguillarum</name>
    <dbReference type="NCBI Taxonomy" id="55601"/>
    <lineage>
        <taxon>Bacteria</taxon>
        <taxon>Pseudomonadati</taxon>
        <taxon>Pseudomonadota</taxon>
        <taxon>Gammaproteobacteria</taxon>
        <taxon>Vibrionales</taxon>
        <taxon>Vibrionaceae</taxon>
        <taxon>Vibrio</taxon>
    </lineage>
</organism>
<dbReference type="Proteomes" id="UP000786185">
    <property type="component" value="Unassembled WGS sequence"/>
</dbReference>
<dbReference type="EMBL" id="SCLC01000001">
    <property type="protein sequence ID" value="MBF4433253.1"/>
    <property type="molecule type" value="Genomic_DNA"/>
</dbReference>
<accession>A0AAW4B9B0</accession>
<reference evidence="1" key="1">
    <citation type="journal article" date="2021" name="PeerJ">
        <title>Analysis of 44 Vibrio anguillarum genomes reveals high genetic diversity.</title>
        <authorList>
            <person name="Hansen M.J."/>
            <person name="Dalsgaard I."/>
        </authorList>
    </citation>
    <scope>NUCLEOTIDE SEQUENCE</scope>
    <source>
        <strain evidence="1">850617-1/1</strain>
    </source>
</reference>
<dbReference type="AlphaFoldDB" id="A0AAW4B9B0"/>
<evidence type="ECO:0000313" key="1">
    <source>
        <dbReference type="EMBL" id="MBF4433253.1"/>
    </source>
</evidence>
<comment type="caution">
    <text evidence="1">The sequence shown here is derived from an EMBL/GenBank/DDBJ whole genome shotgun (WGS) entry which is preliminary data.</text>
</comment>
<protein>
    <submittedName>
        <fullName evidence="1">Uncharacterized protein</fullName>
    </submittedName>
</protein>
<evidence type="ECO:0000313" key="2">
    <source>
        <dbReference type="Proteomes" id="UP000786185"/>
    </source>
</evidence>
<proteinExistence type="predicted"/>